<sequence>MVTVEPEDESSPDRATSSSSGQWCENTGRQRGRHRRASRTSWACVAERVLRCWPTTLRAALLMVILFSGVITLLVIAIGTAPAICVAGFGIAARLLAGRVSRRRIA</sequence>
<dbReference type="AlphaFoldDB" id="A0A1W2G0Y1"/>
<dbReference type="Proteomes" id="UP000192674">
    <property type="component" value="Unassembled WGS sequence"/>
</dbReference>
<organism evidence="3 4">
    <name type="scientific">Kibdelosporangium aridum</name>
    <dbReference type="NCBI Taxonomy" id="2030"/>
    <lineage>
        <taxon>Bacteria</taxon>
        <taxon>Bacillati</taxon>
        <taxon>Actinomycetota</taxon>
        <taxon>Actinomycetes</taxon>
        <taxon>Pseudonocardiales</taxon>
        <taxon>Pseudonocardiaceae</taxon>
        <taxon>Kibdelosporangium</taxon>
    </lineage>
</organism>
<evidence type="ECO:0000313" key="4">
    <source>
        <dbReference type="Proteomes" id="UP000192674"/>
    </source>
</evidence>
<accession>A0A1W2G0Y1</accession>
<evidence type="ECO:0000313" key="3">
    <source>
        <dbReference type="EMBL" id="SMD27558.1"/>
    </source>
</evidence>
<name>A0A1W2G0Y1_KIBAR</name>
<protein>
    <submittedName>
        <fullName evidence="3">Uncharacterized protein</fullName>
    </submittedName>
</protein>
<keyword evidence="2" id="KW-0472">Membrane</keyword>
<gene>
    <name evidence="3" type="ORF">SAMN05661093_11166</name>
</gene>
<reference evidence="3 4" key="1">
    <citation type="submission" date="2017-04" db="EMBL/GenBank/DDBJ databases">
        <authorList>
            <person name="Afonso C.L."/>
            <person name="Miller P.J."/>
            <person name="Scott M.A."/>
            <person name="Spackman E."/>
            <person name="Goraichik I."/>
            <person name="Dimitrov K.M."/>
            <person name="Suarez D.L."/>
            <person name="Swayne D.E."/>
        </authorList>
    </citation>
    <scope>NUCLEOTIDE SEQUENCE [LARGE SCALE GENOMIC DNA]</scope>
    <source>
        <strain evidence="3 4">DSM 43828</strain>
    </source>
</reference>
<feature type="compositionally biased region" description="Acidic residues" evidence="1">
    <location>
        <begin position="1"/>
        <end position="10"/>
    </location>
</feature>
<feature type="transmembrane region" description="Helical" evidence="2">
    <location>
        <begin position="60"/>
        <end position="93"/>
    </location>
</feature>
<evidence type="ECO:0000256" key="1">
    <source>
        <dbReference type="SAM" id="MobiDB-lite"/>
    </source>
</evidence>
<keyword evidence="2" id="KW-1133">Transmembrane helix</keyword>
<feature type="compositionally biased region" description="Polar residues" evidence="1">
    <location>
        <begin position="13"/>
        <end position="27"/>
    </location>
</feature>
<proteinExistence type="predicted"/>
<evidence type="ECO:0000256" key="2">
    <source>
        <dbReference type="SAM" id="Phobius"/>
    </source>
</evidence>
<dbReference type="EMBL" id="FWXV01000029">
    <property type="protein sequence ID" value="SMD27558.1"/>
    <property type="molecule type" value="Genomic_DNA"/>
</dbReference>
<keyword evidence="4" id="KW-1185">Reference proteome</keyword>
<keyword evidence="2" id="KW-0812">Transmembrane</keyword>
<feature type="region of interest" description="Disordered" evidence="1">
    <location>
        <begin position="1"/>
        <end position="39"/>
    </location>
</feature>